<dbReference type="InterPro" id="IPR013022">
    <property type="entry name" value="Xyl_isomerase-like_TIM-brl"/>
</dbReference>
<dbReference type="KEGG" id="maur:BOH66_06230"/>
<dbReference type="Proteomes" id="UP000187185">
    <property type="component" value="Chromosome"/>
</dbReference>
<dbReference type="AlphaFoldDB" id="A0A1P8U707"/>
<dbReference type="EMBL" id="CP018762">
    <property type="protein sequence ID" value="APZ33896.1"/>
    <property type="molecule type" value="Genomic_DNA"/>
</dbReference>
<accession>A0A1P8U707</accession>
<dbReference type="InterPro" id="IPR037523">
    <property type="entry name" value="VOC_core"/>
</dbReference>
<dbReference type="PROSITE" id="PS51819">
    <property type="entry name" value="VOC"/>
    <property type="match status" value="1"/>
</dbReference>
<dbReference type="Gene3D" id="3.20.20.150">
    <property type="entry name" value="Divalent-metal-dependent TIM barrel enzymes"/>
    <property type="match status" value="1"/>
</dbReference>
<dbReference type="PANTHER" id="PTHR12110:SF21">
    <property type="entry name" value="XYLOSE ISOMERASE-LIKE TIM BARREL DOMAIN-CONTAINING PROTEIN"/>
    <property type="match status" value="1"/>
</dbReference>
<protein>
    <recommendedName>
        <fullName evidence="2">VOC domain-containing protein</fullName>
    </recommendedName>
</protein>
<dbReference type="RefSeq" id="WP_076690212.1">
    <property type="nucleotide sequence ID" value="NZ_CP018762.1"/>
</dbReference>
<dbReference type="SUPFAM" id="SSF51658">
    <property type="entry name" value="Xylose isomerase-like"/>
    <property type="match status" value="1"/>
</dbReference>
<name>A0A1P8U707_9MICO</name>
<dbReference type="Gene3D" id="3.10.180.10">
    <property type="entry name" value="2,3-Dihydroxybiphenyl 1,2-Dioxygenase, domain 1"/>
    <property type="match status" value="2"/>
</dbReference>
<sequence length="590" mass="63760">MRSSIATVCLAGTLEEKIEACAHAGFDGIEIMDMDVISSRLSPRAIGELVRSFGLTVELFQPIRDVEGVQPSAFAANARRFARKVDLAAELGAPGVLLCSNVGTATEQDDALIADQLHQLGGIAAASGLWVAYEALAWGKYVATYDHAWRLAAAADHSAVGTCLDSFHILSIGDDLSEIDTLPADRLFFCQIADARGLSLDPLTRSRHHRLFPGQGVFDLAGFVRAVQTVGYSGPLSLEVFNDVFRQSDTRTTAVDGLRSLRYLERLTSSTQHQATAAKSVDAVSLTSAHPAMVESLLALTGFTRSALSHEHESVWLQADAQVVVTEASADRELPMVGGMALRVPDVAAAIASAEDQLGPTRTDGPVTEVIAPDRTRIRFVSSSTAGGQPKTPGTLAPIGVVAIDHISLAQPWDRFDEGVLFYRAVAGLRPLVPVDIADPRGLILSQALENDDGSVRLVLTVDPSGLRPENNHVPPTHLGLRVTDIFHAAEAMAERGVGMLRIPDNYYDDLAARFELTDVELERLRRSNVLYDEDSSGGRYWQLYTRAYGDLFLELLQRDGGYSGYGASNAPVRRAAQQSTWTSADTRRR</sequence>
<evidence type="ECO:0000256" key="1">
    <source>
        <dbReference type="ARBA" id="ARBA00023277"/>
    </source>
</evidence>
<dbReference type="InterPro" id="IPR036237">
    <property type="entry name" value="Xyl_isomerase-like_sf"/>
</dbReference>
<dbReference type="InterPro" id="IPR050312">
    <property type="entry name" value="IolE/XylAMocC-like"/>
</dbReference>
<dbReference type="InterPro" id="IPR029068">
    <property type="entry name" value="Glyas_Bleomycin-R_OHBP_Dase"/>
</dbReference>
<dbReference type="PANTHER" id="PTHR12110">
    <property type="entry name" value="HYDROXYPYRUVATE ISOMERASE"/>
    <property type="match status" value="1"/>
</dbReference>
<evidence type="ECO:0000313" key="4">
    <source>
        <dbReference type="Proteomes" id="UP000187185"/>
    </source>
</evidence>
<gene>
    <name evidence="3" type="ORF">BOH66_06230</name>
</gene>
<dbReference type="OrthoDB" id="9780241at2"/>
<keyword evidence="1" id="KW-0119">Carbohydrate metabolism</keyword>
<dbReference type="STRING" id="36805.BOH66_06230"/>
<evidence type="ECO:0000313" key="3">
    <source>
        <dbReference type="EMBL" id="APZ33896.1"/>
    </source>
</evidence>
<reference evidence="3 4" key="1">
    <citation type="submission" date="2016-12" db="EMBL/GenBank/DDBJ databases">
        <title>Complete genome sequence of Microbacterium aurum KACC 15219.</title>
        <authorList>
            <person name="Jung Y."/>
            <person name="Shin J.-H."/>
            <person name="Lee Y.-J."/>
            <person name="Yi H."/>
            <person name="Bahn Y.-S."/>
            <person name="Kim J.F."/>
            <person name="Lee D.-W."/>
        </authorList>
    </citation>
    <scope>NUCLEOTIDE SEQUENCE [LARGE SCALE GENOMIC DNA]</scope>
    <source>
        <strain evidence="3 4">KACC 15219</strain>
    </source>
</reference>
<evidence type="ECO:0000259" key="2">
    <source>
        <dbReference type="PROSITE" id="PS51819"/>
    </source>
</evidence>
<dbReference type="Pfam" id="PF01261">
    <property type="entry name" value="AP_endonuc_2"/>
    <property type="match status" value="1"/>
</dbReference>
<feature type="domain" description="VOC" evidence="2">
    <location>
        <begin position="403"/>
        <end position="547"/>
    </location>
</feature>
<dbReference type="SUPFAM" id="SSF54593">
    <property type="entry name" value="Glyoxalase/Bleomycin resistance protein/Dihydroxybiphenyl dioxygenase"/>
    <property type="match status" value="1"/>
</dbReference>
<organism evidence="3 4">
    <name type="scientific">Microbacterium aurum</name>
    <dbReference type="NCBI Taxonomy" id="36805"/>
    <lineage>
        <taxon>Bacteria</taxon>
        <taxon>Bacillati</taxon>
        <taxon>Actinomycetota</taxon>
        <taxon>Actinomycetes</taxon>
        <taxon>Micrococcales</taxon>
        <taxon>Microbacteriaceae</taxon>
        <taxon>Microbacterium</taxon>
    </lineage>
</organism>
<keyword evidence="4" id="KW-1185">Reference proteome</keyword>
<proteinExistence type="predicted"/>